<name>A0ABR2Z3H5_9CHLO</name>
<protein>
    <recommendedName>
        <fullName evidence="5">N-terminal nucleophile aminohydrolase</fullName>
    </recommendedName>
</protein>
<dbReference type="Proteomes" id="UP001491310">
    <property type="component" value="Unassembled WGS sequence"/>
</dbReference>
<dbReference type="SUPFAM" id="SSF56235">
    <property type="entry name" value="N-terminal nucleophile aminohydrolases (Ntn hydrolases)"/>
    <property type="match status" value="1"/>
</dbReference>
<evidence type="ECO:0000256" key="2">
    <source>
        <dbReference type="SAM" id="MobiDB-lite"/>
    </source>
</evidence>
<evidence type="ECO:0008006" key="5">
    <source>
        <dbReference type="Google" id="ProtNLM"/>
    </source>
</evidence>
<comment type="caution">
    <text evidence="3">The sequence shown here is derived from an EMBL/GenBank/DDBJ whole genome shotgun (WGS) entry which is preliminary data.</text>
</comment>
<sequence length="431" mass="43821">MELNNTQHGIFKSPCHRPFFIAVHVGVGQHSAQKEKAYKTVMRQACRMGAEELQAAGDPLQAVVAAVSSLEDAPLGNAGLNSNLTVKGVVQCDASTMVGDGAFGAVGAVSGVTNPVRIAGELARQSREPMALGRVRPMFLAGDGAREWALEQGLSAAPSPEAASQWHITDAAQRRWQRYQRLIDEASQSQEAPSSAIGAQRLFKPEGEPGTTMTQDASPPAKRLRTDTTGSSRTATAQHQASASCEEDADCLAYDTVGAVCVDALGRVAASVSSGGIAMKTDGRVGEAAMFGSGCWAADAEPSPDRPAVACSVTGVGEAVMRAGLSRACAEALQVDAAAAAAEADARTSTVDAICGREIRDCVELGQPAGLPCPHRDCGVLAVRVSRSSGGAGGSGGVDVAGCGALGGNLGSQERSSSMAATAGAADEGGQ</sequence>
<dbReference type="CDD" id="cd04514">
    <property type="entry name" value="Taspase1_like"/>
    <property type="match status" value="1"/>
</dbReference>
<keyword evidence="4" id="KW-1185">Reference proteome</keyword>
<feature type="compositionally biased region" description="Polar residues" evidence="2">
    <location>
        <begin position="411"/>
        <end position="420"/>
    </location>
</feature>
<feature type="compositionally biased region" description="Polar residues" evidence="2">
    <location>
        <begin position="227"/>
        <end position="242"/>
    </location>
</feature>
<dbReference type="Gene3D" id="3.60.20.30">
    <property type="entry name" value="(Glycosyl)asparaginase"/>
    <property type="match status" value="1"/>
</dbReference>
<evidence type="ECO:0000256" key="1">
    <source>
        <dbReference type="ARBA" id="ARBA00011601"/>
    </source>
</evidence>
<feature type="region of interest" description="Disordered" evidence="2">
    <location>
        <begin position="204"/>
        <end position="242"/>
    </location>
</feature>
<dbReference type="Pfam" id="PF01112">
    <property type="entry name" value="Asparaginase_2"/>
    <property type="match status" value="1"/>
</dbReference>
<dbReference type="EMBL" id="JALJOT010000001">
    <property type="protein sequence ID" value="KAK9918491.1"/>
    <property type="molecule type" value="Genomic_DNA"/>
</dbReference>
<dbReference type="InterPro" id="IPR029055">
    <property type="entry name" value="Ntn_hydrolases_N"/>
</dbReference>
<organism evidence="3 4">
    <name type="scientific">Coccomyxa subellipsoidea</name>
    <dbReference type="NCBI Taxonomy" id="248742"/>
    <lineage>
        <taxon>Eukaryota</taxon>
        <taxon>Viridiplantae</taxon>
        <taxon>Chlorophyta</taxon>
        <taxon>core chlorophytes</taxon>
        <taxon>Trebouxiophyceae</taxon>
        <taxon>Trebouxiophyceae incertae sedis</taxon>
        <taxon>Coccomyxaceae</taxon>
        <taxon>Coccomyxa</taxon>
    </lineage>
</organism>
<feature type="region of interest" description="Disordered" evidence="2">
    <location>
        <begin position="409"/>
        <end position="431"/>
    </location>
</feature>
<dbReference type="PANTHER" id="PTHR10188">
    <property type="entry name" value="L-ASPARAGINASE"/>
    <property type="match status" value="1"/>
</dbReference>
<dbReference type="PANTHER" id="PTHR10188:SF8">
    <property type="entry name" value="THREONINE ASPARTASE 1"/>
    <property type="match status" value="1"/>
</dbReference>
<dbReference type="InterPro" id="IPR037464">
    <property type="entry name" value="Taspase1"/>
</dbReference>
<dbReference type="InterPro" id="IPR000246">
    <property type="entry name" value="Peptidase_T2"/>
</dbReference>
<evidence type="ECO:0000313" key="3">
    <source>
        <dbReference type="EMBL" id="KAK9918491.1"/>
    </source>
</evidence>
<comment type="subunit">
    <text evidence="1">Heterotetramer of two alpha and two beta chains arranged as a dimer of alpha/beta heterodimers.</text>
</comment>
<proteinExistence type="predicted"/>
<evidence type="ECO:0000313" key="4">
    <source>
        <dbReference type="Proteomes" id="UP001491310"/>
    </source>
</evidence>
<gene>
    <name evidence="3" type="ORF">WJX75_004444</name>
</gene>
<accession>A0ABR2Z3H5</accession>
<reference evidence="3 4" key="1">
    <citation type="journal article" date="2024" name="Nat. Commun.">
        <title>Phylogenomics reveals the evolutionary origins of lichenization in chlorophyte algae.</title>
        <authorList>
            <person name="Puginier C."/>
            <person name="Libourel C."/>
            <person name="Otte J."/>
            <person name="Skaloud P."/>
            <person name="Haon M."/>
            <person name="Grisel S."/>
            <person name="Petersen M."/>
            <person name="Berrin J.G."/>
            <person name="Delaux P.M."/>
            <person name="Dal Grande F."/>
            <person name="Keller J."/>
        </authorList>
    </citation>
    <scope>NUCLEOTIDE SEQUENCE [LARGE SCALE GENOMIC DNA]</scope>
    <source>
        <strain evidence="3 4">SAG 216-7</strain>
    </source>
</reference>